<keyword evidence="2" id="KW-1185">Reference proteome</keyword>
<reference evidence="1" key="1">
    <citation type="submission" date="2024-09" db="EMBL/GenBank/DDBJ databases">
        <title>Black Yeasts Isolated from many extreme environments.</title>
        <authorList>
            <person name="Coleine C."/>
            <person name="Stajich J.E."/>
            <person name="Selbmann L."/>
        </authorList>
    </citation>
    <scope>NUCLEOTIDE SEQUENCE</scope>
    <source>
        <strain evidence="1">CCFEE 5737</strain>
    </source>
</reference>
<evidence type="ECO:0000313" key="1">
    <source>
        <dbReference type="EMBL" id="KAK3060757.1"/>
    </source>
</evidence>
<gene>
    <name evidence="1" type="ORF">LTS18_007752</name>
</gene>
<dbReference type="Proteomes" id="UP001186974">
    <property type="component" value="Unassembled WGS sequence"/>
</dbReference>
<comment type="caution">
    <text evidence="1">The sequence shown here is derived from an EMBL/GenBank/DDBJ whole genome shotgun (WGS) entry which is preliminary data.</text>
</comment>
<organism evidence="1 2">
    <name type="scientific">Coniosporium uncinatum</name>
    <dbReference type="NCBI Taxonomy" id="93489"/>
    <lineage>
        <taxon>Eukaryota</taxon>
        <taxon>Fungi</taxon>
        <taxon>Dikarya</taxon>
        <taxon>Ascomycota</taxon>
        <taxon>Pezizomycotina</taxon>
        <taxon>Dothideomycetes</taxon>
        <taxon>Dothideomycetes incertae sedis</taxon>
        <taxon>Coniosporium</taxon>
    </lineage>
</organism>
<feature type="non-terminal residue" evidence="1">
    <location>
        <position position="698"/>
    </location>
</feature>
<name>A0ACC3D265_9PEZI</name>
<dbReference type="EMBL" id="JAWDJW010008313">
    <property type="protein sequence ID" value="KAK3060757.1"/>
    <property type="molecule type" value="Genomic_DNA"/>
</dbReference>
<feature type="non-terminal residue" evidence="1">
    <location>
        <position position="1"/>
    </location>
</feature>
<proteinExistence type="predicted"/>
<accession>A0ACC3D265</accession>
<protein>
    <submittedName>
        <fullName evidence="1">Uncharacterized protein</fullName>
    </submittedName>
</protein>
<sequence length="698" mass="78015">TIDLQNQNAPSAKDHTRQPEHPAPLGIGPAAPHQQAAVRHVQAERAEEEHQLEQAWNHAGNELSEEPGSDDETHISPSDQQRQQESGDQQNGTYAGEDSDMADAESDENMDDDMMDKISSSPSIDDGGYTLFSRQQSSEHLPATGRVKVRHLTPVAMPISDNFSSNSSSPFDTTPIHFPLRRSEIGAVGPLSGTSTSSSPFTVTPQHLPLSLQLQEQRIITSHHHRTGEYPGRAANSFEDYDDDDDRYDNNNNNDHDNNDQDLTEDFTDPELVHLIKLQLRAENRSSTRPSKTNPTMTVPSLRGGGQLNSREESLRERTSPNKDTDTDKQQKAGMNQLEDGHIEGLLLPEDDPLLSSQDEQADDDHTRESYHLRQRTPYAASPRYYSRLGYVDQRHNKSPEAINASTMDEQSAVESSHAPDDEDYLPPIDDAHEVREDSTGQAEVNPPTIKYHCPVRSEPFPHCGFDSQGRSYAAQGRTPLGWYKSSQGCYHEPSPESLYCGPECQKLEAIIELNETCIDRDDDDDDDDDDSDDEISLDKDSSTSRFIDSGWGGECLQETEDIDFEFVYALHTFVATVDGQANATKGDTMVLLDDSNSYWWLVRIVKDATIGYLPAEHIETPTERLARLNKHRNIDVSKYRSGDNKPTNHGTQLSATQLGDTAEKSKNPLKKAMRRRMAKNVTFGIPTYVDASEYDYS</sequence>
<evidence type="ECO:0000313" key="2">
    <source>
        <dbReference type="Proteomes" id="UP001186974"/>
    </source>
</evidence>